<evidence type="ECO:0000313" key="1">
    <source>
        <dbReference type="EMBL" id="AUX78949.1"/>
    </source>
</evidence>
<protein>
    <submittedName>
        <fullName evidence="1">Uncharacterized protein</fullName>
    </submittedName>
</protein>
<dbReference type="AlphaFoldDB" id="A0A2L0HDX1"/>
<dbReference type="InterPro" id="IPR014710">
    <property type="entry name" value="RmlC-like_jellyroll"/>
</dbReference>
<dbReference type="Gene3D" id="2.60.120.10">
    <property type="entry name" value="Jelly Rolls"/>
    <property type="match status" value="1"/>
</dbReference>
<dbReference type="EMBL" id="CP024309">
    <property type="protein sequence ID" value="AUX78949.1"/>
    <property type="molecule type" value="Genomic_DNA"/>
</dbReference>
<sequence length="92" mass="10464">MRWYFGERGDIWNTIGSPTQGTMLSSRRAKLIRSWCLLPEIITLFHVSGGYVYVDPQSVPLGYEDVFTKLASASRHYEALGSGESFVEQFVR</sequence>
<accession>A0A2L0HDX1</accession>
<name>A0A2L0HDX1_RHIFR</name>
<dbReference type="Proteomes" id="UP000239340">
    <property type="component" value="Plasmid pSfreNXT3b"/>
</dbReference>
<proteinExistence type="predicted"/>
<geneLocation type="plasmid" evidence="2">
    <name>psfrenxt3b</name>
</geneLocation>
<gene>
    <name evidence="1" type="ORF">NXT3_PB00292</name>
</gene>
<evidence type="ECO:0000313" key="2">
    <source>
        <dbReference type="Proteomes" id="UP000239340"/>
    </source>
</evidence>
<organism evidence="1 2">
    <name type="scientific">Rhizobium fredii</name>
    <name type="common">Sinorhizobium fredii</name>
    <dbReference type="NCBI Taxonomy" id="380"/>
    <lineage>
        <taxon>Bacteria</taxon>
        <taxon>Pseudomonadati</taxon>
        <taxon>Pseudomonadota</taxon>
        <taxon>Alphaproteobacteria</taxon>
        <taxon>Hyphomicrobiales</taxon>
        <taxon>Rhizobiaceae</taxon>
        <taxon>Sinorhizobium/Ensifer group</taxon>
        <taxon>Sinorhizobium</taxon>
    </lineage>
</organism>
<reference evidence="1 2" key="1">
    <citation type="submission" date="2017-10" db="EMBL/GenBank/DDBJ databases">
        <title>Analysis of the genome sequences of Rhizobium populations associated to common bean (phaseolus vulgaris).</title>
        <authorList>
            <person name="Bustos P."/>
            <person name="Santamaria R.I."/>
            <person name="Miranda-Sanchez F."/>
            <person name="Perez-Carrascal O."/>
            <person name="Juarez S."/>
            <person name="Lozano L."/>
            <person name="Martinez-Flores I."/>
            <person name="Vinuesa P."/>
            <person name="Martinez-Romero E."/>
            <person name="Cevallos M.A."/>
            <person name="Romero D."/>
            <person name="Davila G."/>
            <person name="Gonzalez V."/>
        </authorList>
    </citation>
    <scope>NUCLEOTIDE SEQUENCE [LARGE SCALE GENOMIC DNA]</scope>
    <source>
        <strain evidence="1 2">NXT3</strain>
        <plasmid evidence="2">Plasmid psfrenxt3b</plasmid>
    </source>
</reference>
<keyword evidence="1" id="KW-0614">Plasmid</keyword>